<evidence type="ECO:0000313" key="6">
    <source>
        <dbReference type="EMBL" id="AZF68085.1"/>
    </source>
</evidence>
<evidence type="ECO:0000313" key="7">
    <source>
        <dbReference type="EMBL" id="AZF70705.1"/>
    </source>
</evidence>
<evidence type="ECO:0000313" key="14">
    <source>
        <dbReference type="EMBL" id="SAI83841.1"/>
    </source>
</evidence>
<dbReference type="OrthoDB" id="350424at2157"/>
<evidence type="ECO:0000313" key="15">
    <source>
        <dbReference type="Proteomes" id="UP000033057"/>
    </source>
</evidence>
<evidence type="ECO:0000313" key="26">
    <source>
        <dbReference type="Proteomes" id="UP000594632"/>
    </source>
</evidence>
<keyword evidence="1 5" id="KW-0808">Transferase</keyword>
<dbReference type="InterPro" id="IPR052899">
    <property type="entry name" value="Class-I_DAHP_synthase"/>
</dbReference>
<dbReference type="Gene3D" id="3.20.20.70">
    <property type="entry name" value="Aldolase class I"/>
    <property type="match status" value="1"/>
</dbReference>
<evidence type="ECO:0000313" key="22">
    <source>
        <dbReference type="Proteomes" id="UP000273443"/>
    </source>
</evidence>
<dbReference type="EMBL" id="CP011057">
    <property type="protein sequence ID" value="AKA79006.1"/>
    <property type="molecule type" value="Genomic_DNA"/>
</dbReference>
<dbReference type="EMBL" id="CP011055">
    <property type="protein sequence ID" value="AKA73616.1"/>
    <property type="molecule type" value="Genomic_DNA"/>
</dbReference>
<dbReference type="AlphaFoldDB" id="A0A0E3GWG0"/>
<evidence type="ECO:0000313" key="24">
    <source>
        <dbReference type="Proteomes" id="UP000278715"/>
    </source>
</evidence>
<dbReference type="PANTHER" id="PTHR43018:SF2">
    <property type="entry name" value="PHOSPHO-2-DEHYDRO-3-DEOXYHEPTONATE ALDOLASE"/>
    <property type="match status" value="1"/>
</dbReference>
<evidence type="ECO:0000313" key="21">
    <source>
        <dbReference type="Proteomes" id="UP000273194"/>
    </source>
</evidence>
<dbReference type="Proteomes" id="UP000275843">
    <property type="component" value="Chromosome"/>
</dbReference>
<dbReference type="GO" id="GO:0016832">
    <property type="term" value="F:aldehyde-lyase activity"/>
    <property type="evidence" value="ECO:0007669"/>
    <property type="project" value="InterPro"/>
</dbReference>
<dbReference type="Proteomes" id="UP000594632">
    <property type="component" value="Chromosome"/>
</dbReference>
<evidence type="ECO:0000313" key="9">
    <source>
        <dbReference type="EMBL" id="AZF75949.1"/>
    </source>
</evidence>
<dbReference type="Proteomes" id="UP000269431">
    <property type="component" value="Chromosome"/>
</dbReference>
<reference evidence="19 20" key="4">
    <citation type="journal article" date="2018" name="Proc. Natl. Acad. Sci. U.S.A.">
        <title>Nonmutational mechanism of inheritance in the Archaeon Sulfolobus solfataricus.</title>
        <authorList>
            <person name="Payne S."/>
            <person name="McCarthy S."/>
            <person name="Johnson T."/>
            <person name="North E."/>
            <person name="Blum P."/>
        </authorList>
    </citation>
    <scope>NUCLEOTIDE SEQUENCE [LARGE SCALE GENOMIC DNA]</scope>
    <source>
        <strain evidence="7 19">SARC-H</strain>
        <strain evidence="8 23">SARC-I</strain>
        <strain evidence="10 24">SARC-N</strain>
        <strain evidence="11 25">SARC-O</strain>
        <strain evidence="12 20">SUL120</strain>
        <strain evidence="6 21">SULG</strain>
        <strain evidence="9 22">SULM</strain>
    </source>
</reference>
<dbReference type="NCBIfam" id="NF009239">
    <property type="entry name" value="PRK12595.1"/>
    <property type="match status" value="1"/>
</dbReference>
<dbReference type="Proteomes" id="UP000267993">
    <property type="component" value="Chromosome"/>
</dbReference>
<accession>A0A0E3GWG0</accession>
<evidence type="ECO:0000313" key="16">
    <source>
        <dbReference type="Proteomes" id="UP000033085"/>
    </source>
</evidence>
<evidence type="ECO:0000313" key="18">
    <source>
        <dbReference type="Proteomes" id="UP000076770"/>
    </source>
</evidence>
<dbReference type="Proteomes" id="UP000033057">
    <property type="component" value="Chromosome"/>
</dbReference>
<dbReference type="EC" id="2.5.1.54" evidence="5"/>
<dbReference type="EMBL" id="CP033238">
    <property type="protein sequence ID" value="AZF75949.1"/>
    <property type="molecule type" value="Genomic_DNA"/>
</dbReference>
<feature type="domain" description="DAHP synthetase I/KDSA" evidence="2">
    <location>
        <begin position="79"/>
        <end position="317"/>
    </location>
</feature>
<name>A0A0E3GWG0_SACSO</name>
<dbReference type="EMBL" id="CP033241">
    <property type="protein sequence ID" value="AZF83802.1"/>
    <property type="molecule type" value="Genomic_DNA"/>
</dbReference>
<evidence type="ECO:0000256" key="1">
    <source>
        <dbReference type="ARBA" id="ARBA00022679"/>
    </source>
</evidence>
<dbReference type="EMBL" id="CP050869">
    <property type="protein sequence ID" value="QPG50603.1"/>
    <property type="molecule type" value="Genomic_DNA"/>
</dbReference>
<proteinExistence type="predicted"/>
<dbReference type="Proteomes" id="UP000076770">
    <property type="component" value="Chromosome i"/>
</dbReference>
<reference evidence="18" key="2">
    <citation type="submission" date="2016-04" db="EMBL/GenBank/DDBJ databases">
        <authorList>
            <person name="Shah S.A."/>
            <person name="Garrett R.A."/>
        </authorList>
    </citation>
    <scope>NUCLEOTIDE SEQUENCE [LARGE SCALE GENOMIC DNA]</scope>
    <source>
        <strain evidence="18">ATCC 35091 / DSM 1616 / JCM 8930 / NBRC 15331 / P1</strain>
    </source>
</reference>
<evidence type="ECO:0000313" key="11">
    <source>
        <dbReference type="EMBL" id="AZF81163.1"/>
    </source>
</evidence>
<evidence type="ECO:0000313" key="5">
    <source>
        <dbReference type="EMBL" id="AKA79006.1"/>
    </source>
</evidence>
<evidence type="ECO:0000313" key="23">
    <source>
        <dbReference type="Proteomes" id="UP000275843"/>
    </source>
</evidence>
<dbReference type="GO" id="GO:0009073">
    <property type="term" value="P:aromatic amino acid family biosynthetic process"/>
    <property type="evidence" value="ECO:0007669"/>
    <property type="project" value="InterPro"/>
</dbReference>
<evidence type="ECO:0000313" key="17">
    <source>
        <dbReference type="Proteomes" id="UP000033106"/>
    </source>
</evidence>
<organism evidence="5 17">
    <name type="scientific">Saccharolobus solfataricus</name>
    <name type="common">Sulfolobus solfataricus</name>
    <dbReference type="NCBI Taxonomy" id="2287"/>
    <lineage>
        <taxon>Archaea</taxon>
        <taxon>Thermoproteota</taxon>
        <taxon>Thermoprotei</taxon>
        <taxon>Sulfolobales</taxon>
        <taxon>Sulfolobaceae</taxon>
        <taxon>Saccharolobus</taxon>
    </lineage>
</organism>
<evidence type="ECO:0000313" key="8">
    <source>
        <dbReference type="EMBL" id="AZF73325.1"/>
    </source>
</evidence>
<dbReference type="PATRIC" id="fig|2287.6.peg.1371"/>
<dbReference type="NCBIfam" id="NF006421">
    <property type="entry name" value="PRK08673.1"/>
    <property type="match status" value="1"/>
</dbReference>
<dbReference type="SUPFAM" id="SSF51569">
    <property type="entry name" value="Aldolase"/>
    <property type="match status" value="1"/>
</dbReference>
<reference evidence="15 16" key="1">
    <citation type="journal article" date="2015" name="Genome Announc.">
        <title>Complete Genome Sequence of Sulfolobus solfataricus Strain 98/2 and Evolved Derivatives.</title>
        <authorList>
            <person name="McCarthy S."/>
            <person name="Gradnigo J."/>
            <person name="Johnson T."/>
            <person name="Payne S."/>
            <person name="Lipzen A."/>
            <person name="Martin J."/>
            <person name="Schackwitz W."/>
            <person name="Moriyama E."/>
            <person name="Blum P."/>
        </authorList>
    </citation>
    <scope>NUCLEOTIDE SEQUENCE [LARGE SCALE GENOMIC DNA]</scope>
    <source>
        <strain evidence="15">98/2 SULC</strain>
        <strain evidence="3">SARC-B</strain>
        <strain evidence="4">SARC-C</strain>
        <strain evidence="5 17">SULA</strain>
        <strain evidence="16">SULB</strain>
    </source>
</reference>
<dbReference type="Proteomes" id="UP000033106">
    <property type="component" value="Chromosome"/>
</dbReference>
<dbReference type="EMBL" id="CP033235">
    <property type="protein sequence ID" value="AZF68085.1"/>
    <property type="molecule type" value="Genomic_DNA"/>
</dbReference>
<dbReference type="EMBL" id="CP033239">
    <property type="protein sequence ID" value="AZF78559.1"/>
    <property type="molecule type" value="Genomic_DNA"/>
</dbReference>
<dbReference type="InterPro" id="IPR013785">
    <property type="entry name" value="Aldolase_TIM"/>
</dbReference>
<dbReference type="NCBIfam" id="TIGR01361">
    <property type="entry name" value="DAHP_synth_Bsub"/>
    <property type="match status" value="1"/>
</dbReference>
<dbReference type="PANTHER" id="PTHR43018">
    <property type="entry name" value="PHOSPHO-2-DEHYDRO-3-DEOXYHEPTONATE ALDOLASE"/>
    <property type="match status" value="1"/>
</dbReference>
<dbReference type="Proteomes" id="UP000033085">
    <property type="component" value="Chromosome"/>
</dbReference>
<evidence type="ECO:0000313" key="13">
    <source>
        <dbReference type="EMBL" id="QPG50603.1"/>
    </source>
</evidence>
<evidence type="ECO:0000313" key="25">
    <source>
        <dbReference type="Proteomes" id="UP000282269"/>
    </source>
</evidence>
<dbReference type="EMBL" id="CP011056">
    <property type="protein sequence ID" value="AKA76314.1"/>
    <property type="molecule type" value="Genomic_DNA"/>
</dbReference>
<evidence type="ECO:0000313" key="10">
    <source>
        <dbReference type="EMBL" id="AZF78559.1"/>
    </source>
</evidence>
<gene>
    <name evidence="5" type="primary">aroF</name>
    <name evidence="13" type="ORF">HFC64_13030</name>
    <name evidence="14" type="ORF">SSOP1_0287</name>
    <name evidence="5" type="ORF">SULA_1322</name>
    <name evidence="3" type="ORF">SULB_1323</name>
    <name evidence="4" type="ORF">SULC_1321</name>
    <name evidence="6" type="ORF">SULG_06560</name>
    <name evidence="7" type="ORF">SULH_06560</name>
    <name evidence="8" type="ORF">SULI_06560</name>
    <name evidence="9" type="ORF">SULM_06560</name>
    <name evidence="10" type="ORF">SULN_06560</name>
    <name evidence="11" type="ORF">SULO_06570</name>
    <name evidence="12" type="ORF">SULZ_06805</name>
</gene>
<dbReference type="RefSeq" id="WP_009990596.1">
    <property type="nucleotide sequence ID" value="NZ_CP011055.2"/>
</dbReference>
<dbReference type="Pfam" id="PF00793">
    <property type="entry name" value="DAHP_synth_1"/>
    <property type="match status" value="1"/>
</dbReference>
<reference evidence="13 26" key="6">
    <citation type="journal article" date="2020" name="Nat. Commun.">
        <title>The structures of two archaeal type IV pili illuminate evolutionary relationships.</title>
        <authorList>
            <person name="Wang F."/>
            <person name="Baquero D.P."/>
            <person name="Su Z."/>
            <person name="Beltran L.C."/>
            <person name="Prangishvili D."/>
            <person name="Krupovic M."/>
            <person name="Egelman E.H."/>
        </authorList>
    </citation>
    <scope>NUCLEOTIDE SEQUENCE [LARGE SCALE GENOMIC DNA]</scope>
    <source>
        <strain evidence="13 26">POZ149</strain>
    </source>
</reference>
<evidence type="ECO:0000313" key="20">
    <source>
        <dbReference type="Proteomes" id="UP000269431"/>
    </source>
</evidence>
<dbReference type="OMA" id="QLQMDVA"/>
<dbReference type="KEGG" id="ssol:SULB_1323"/>
<dbReference type="EMBL" id="CP033240">
    <property type="protein sequence ID" value="AZF81163.1"/>
    <property type="molecule type" value="Genomic_DNA"/>
</dbReference>
<dbReference type="Proteomes" id="UP000278715">
    <property type="component" value="Chromosome"/>
</dbReference>
<dbReference type="KEGG" id="ssoa:SULA_1322"/>
<dbReference type="Proteomes" id="UP000273194">
    <property type="component" value="Chromosome"/>
</dbReference>
<evidence type="ECO:0000259" key="2">
    <source>
        <dbReference type="Pfam" id="PF00793"/>
    </source>
</evidence>
<dbReference type="EMBL" id="LT549890">
    <property type="protein sequence ID" value="SAI83841.1"/>
    <property type="molecule type" value="Genomic_DNA"/>
</dbReference>
<dbReference type="Proteomes" id="UP000282269">
    <property type="component" value="Chromosome"/>
</dbReference>
<dbReference type="KEGG" id="ssof:SULC_1321"/>
<dbReference type="GO" id="GO:0003849">
    <property type="term" value="F:3-deoxy-7-phosphoheptulonate synthase activity"/>
    <property type="evidence" value="ECO:0007669"/>
    <property type="project" value="UniProtKB-EC"/>
</dbReference>
<evidence type="ECO:0000313" key="12">
    <source>
        <dbReference type="EMBL" id="AZF83802.1"/>
    </source>
</evidence>
<dbReference type="GeneID" id="44129277"/>
<protein>
    <submittedName>
        <fullName evidence="5">3-deoxy-7-phosphoheptulonate synthase</fullName>
        <ecNumber evidence="5">2.5.1.54</ecNumber>
    </submittedName>
</protein>
<evidence type="ECO:0000313" key="4">
    <source>
        <dbReference type="EMBL" id="AKA76314.1"/>
    </source>
</evidence>
<dbReference type="InterPro" id="IPR006268">
    <property type="entry name" value="DAHP_syn_2"/>
</dbReference>
<sequence length="331" mass="36265">MILYVLKDRADYSILIEKLNENSASFKILNLYGKNLILAWPDQNVKGIIDNSIEMAVEVKKSYVLAGNDWKKQPTVVNVKDVEIGSKKVIVAAGPCAVENEEQVLTTAKAVKRAGASLLRGGAYKPRTSPYSFQGLGEEGVKILRRVGDEVGLPIVTEIMDTRDSNIFSQYVDMIQIGARNAQNFSLLKEVGKLGKPVLLKRGMGNTVEEWLQAAEYILLEGNGNTVLCERGIRTFEKSTRFTLDIGGMVAAKLMTHLPICADPSHPAGKRELVHSLALAAVAAGADMLLIEVHPHPEKALSDSEQQLTPESFEVLMNRIRTLARALGRDA</sequence>
<dbReference type="EMBL" id="CP033236">
    <property type="protein sequence ID" value="AZF70705.1"/>
    <property type="molecule type" value="Genomic_DNA"/>
</dbReference>
<reference evidence="5" key="5">
    <citation type="submission" date="2018-10" db="EMBL/GenBank/DDBJ databases">
        <authorList>
            <person name="McCarthy S."/>
            <person name="Gradnigo J."/>
            <person name="Johnson T."/>
            <person name="Payne S."/>
            <person name="Lipzen A."/>
            <person name="Schackwitz W."/>
            <person name="Martin J."/>
            <person name="Moriyama E."/>
            <person name="Blum P."/>
        </authorList>
    </citation>
    <scope>NUCLEOTIDE SEQUENCE</scope>
    <source>
        <strain evidence="3">SARC-B</strain>
        <strain evidence="4">SARC-C</strain>
        <strain evidence="5">SULA</strain>
    </source>
</reference>
<dbReference type="Proteomes" id="UP000273443">
    <property type="component" value="Chromosome"/>
</dbReference>
<dbReference type="InterPro" id="IPR006218">
    <property type="entry name" value="DAHP1/KDSA"/>
</dbReference>
<evidence type="ECO:0000313" key="3">
    <source>
        <dbReference type="EMBL" id="AKA73616.1"/>
    </source>
</evidence>
<dbReference type="GeneID" id="1455451"/>
<evidence type="ECO:0000313" key="19">
    <source>
        <dbReference type="Proteomes" id="UP000267993"/>
    </source>
</evidence>
<dbReference type="EMBL" id="CP033237">
    <property type="protein sequence ID" value="AZF73325.1"/>
    <property type="molecule type" value="Genomic_DNA"/>
</dbReference>
<reference evidence="14" key="3">
    <citation type="submission" date="2016-04" db="EMBL/GenBank/DDBJ databases">
        <authorList>
            <person name="Evans L.H."/>
            <person name="Alamgir A."/>
            <person name="Owens N."/>
            <person name="Weber N.D."/>
            <person name="Virtaneva K."/>
            <person name="Barbian K."/>
            <person name="Babar A."/>
            <person name="Rosenke K."/>
        </authorList>
    </citation>
    <scope>NUCLEOTIDE SEQUENCE</scope>
    <source>
        <strain evidence="14">P1</strain>
    </source>
</reference>